<evidence type="ECO:0000259" key="2">
    <source>
        <dbReference type="PROSITE" id="PS50006"/>
    </source>
</evidence>
<gene>
    <name evidence="4" type="primary">LOC109466588</name>
</gene>
<feature type="compositionally biased region" description="Polar residues" evidence="1">
    <location>
        <begin position="184"/>
        <end position="213"/>
    </location>
</feature>
<organism evidence="3 4">
    <name type="scientific">Branchiostoma belcheri</name>
    <name type="common">Amphioxus</name>
    <dbReference type="NCBI Taxonomy" id="7741"/>
    <lineage>
        <taxon>Eukaryota</taxon>
        <taxon>Metazoa</taxon>
        <taxon>Chordata</taxon>
        <taxon>Cephalochordata</taxon>
        <taxon>Leptocardii</taxon>
        <taxon>Amphioxiformes</taxon>
        <taxon>Branchiostomatidae</taxon>
        <taxon>Branchiostoma</taxon>
    </lineage>
</organism>
<proteinExistence type="predicted"/>
<dbReference type="PROSITE" id="PS50006">
    <property type="entry name" value="FHA_DOMAIN"/>
    <property type="match status" value="1"/>
</dbReference>
<feature type="compositionally biased region" description="Basic and acidic residues" evidence="1">
    <location>
        <begin position="425"/>
        <end position="434"/>
    </location>
</feature>
<dbReference type="InterPro" id="IPR000253">
    <property type="entry name" value="FHA_dom"/>
</dbReference>
<feature type="region of interest" description="Disordered" evidence="1">
    <location>
        <begin position="303"/>
        <end position="438"/>
    </location>
</feature>
<sequence length="574" mass="62145">MSSSPPEPGTVDTERDTVDGEGEAALVCGTVSTEAETVDNEAQPIPTDDTVDTPTLLLFRITCDNEKLLKFLPRGRIKKDRRDHVTIGRRETSDLRLNHPQASRDLVHITPTVDLSSNFSFTIQNVGSKGLSVNNTVLRKGEEKPLTTGSVIKLDLLNVEITLEIISGDDEKVYEVQFTHINQDRQAPANNHNRLAGQSQEQQPSSNSTSEDQNIPVCEKRCTDDSPEQNEHLCGKHVQPPLPQCPPVERPQCTCTARANSVPKQASVESVHELLKQVSLEASFGSGSATQVVLMGSNIVLNMGGQGSDTPPQGLPNTADSGNGEVTAMQESGEGGSQSAEEGNPIQETEEGGSGSQSVTSPEEGSPIQDTEEGDSSSSQPVMCTDEESKTNIQEVGNVESACPVEHDDRNAHVSKTSENVARSDNGHQTKDDGTVDTPTKLTLTIHSSNPGLNLQYPKTIIEKRSDKPFLIARHENSDILIDDKRVSREHMQIEAVSTQTGFGFQLRKLKKNKIVRVDGQPVNAEMPVKLKSGSRISLECLELPESPAVTVEFGVKVDPGDAADVYEVLVKKK</sequence>
<evidence type="ECO:0000256" key="1">
    <source>
        <dbReference type="SAM" id="MobiDB-lite"/>
    </source>
</evidence>
<dbReference type="RefSeq" id="XP_019619878.1">
    <property type="nucleotide sequence ID" value="XM_019764319.1"/>
</dbReference>
<feature type="domain" description="FHA" evidence="2">
    <location>
        <begin position="85"/>
        <end position="138"/>
    </location>
</feature>
<dbReference type="SMART" id="SM00240">
    <property type="entry name" value="FHA"/>
    <property type="match status" value="2"/>
</dbReference>
<dbReference type="SUPFAM" id="SSF49879">
    <property type="entry name" value="SMAD/FHA domain"/>
    <property type="match status" value="2"/>
</dbReference>
<feature type="region of interest" description="Disordered" evidence="1">
    <location>
        <begin position="1"/>
        <end position="22"/>
    </location>
</feature>
<dbReference type="KEGG" id="bbel:109466588"/>
<protein>
    <submittedName>
        <fullName evidence="4">Uncharacterized protein LOC109466588</fullName>
    </submittedName>
</protein>
<dbReference type="Proteomes" id="UP000515135">
    <property type="component" value="Unplaced"/>
</dbReference>
<dbReference type="InterPro" id="IPR008984">
    <property type="entry name" value="SMAD_FHA_dom_sf"/>
</dbReference>
<feature type="compositionally biased region" description="Polar residues" evidence="1">
    <location>
        <begin position="414"/>
        <end position="423"/>
    </location>
</feature>
<dbReference type="Pfam" id="PF00498">
    <property type="entry name" value="FHA"/>
    <property type="match status" value="2"/>
</dbReference>
<dbReference type="OrthoDB" id="10020802at2759"/>
<keyword evidence="3" id="KW-1185">Reference proteome</keyword>
<accession>A0A6P4Y609</accession>
<evidence type="ECO:0000313" key="4">
    <source>
        <dbReference type="RefSeq" id="XP_019619878.1"/>
    </source>
</evidence>
<dbReference type="AlphaFoldDB" id="A0A6P4Y609"/>
<feature type="compositionally biased region" description="Basic and acidic residues" evidence="1">
    <location>
        <begin position="218"/>
        <end position="234"/>
    </location>
</feature>
<feature type="compositionally biased region" description="Polar residues" evidence="1">
    <location>
        <begin position="308"/>
        <end position="321"/>
    </location>
</feature>
<dbReference type="Gene3D" id="2.60.200.20">
    <property type="match status" value="2"/>
</dbReference>
<name>A0A6P4Y609_BRABE</name>
<dbReference type="GeneID" id="109466588"/>
<feature type="region of interest" description="Disordered" evidence="1">
    <location>
        <begin position="184"/>
        <end position="244"/>
    </location>
</feature>
<evidence type="ECO:0000313" key="3">
    <source>
        <dbReference type="Proteomes" id="UP000515135"/>
    </source>
</evidence>
<reference evidence="4" key="1">
    <citation type="submission" date="2025-08" db="UniProtKB">
        <authorList>
            <consortium name="RefSeq"/>
        </authorList>
    </citation>
    <scope>IDENTIFICATION</scope>
    <source>
        <tissue evidence="4">Gonad</tissue>
    </source>
</reference>
<dbReference type="CDD" id="cd00060">
    <property type="entry name" value="FHA"/>
    <property type="match status" value="2"/>
</dbReference>